<evidence type="ECO:0000313" key="9">
    <source>
        <dbReference type="Proteomes" id="UP000799444"/>
    </source>
</evidence>
<keyword evidence="2" id="KW-0813">Transport</keyword>
<feature type="transmembrane region" description="Helical" evidence="6">
    <location>
        <begin position="465"/>
        <end position="489"/>
    </location>
</feature>
<dbReference type="PANTHER" id="PTHR43791:SF32">
    <property type="entry name" value="MAJOR FACILITATOR SUPERFAMILY (MFS) PROFILE DOMAIN-CONTAINING PROTEIN"/>
    <property type="match status" value="1"/>
</dbReference>
<proteinExistence type="predicted"/>
<evidence type="ECO:0000256" key="6">
    <source>
        <dbReference type="SAM" id="Phobius"/>
    </source>
</evidence>
<evidence type="ECO:0000256" key="5">
    <source>
        <dbReference type="ARBA" id="ARBA00023136"/>
    </source>
</evidence>
<evidence type="ECO:0000256" key="4">
    <source>
        <dbReference type="ARBA" id="ARBA00022989"/>
    </source>
</evidence>
<dbReference type="OrthoDB" id="2985014at2759"/>
<feature type="transmembrane region" description="Helical" evidence="6">
    <location>
        <begin position="372"/>
        <end position="392"/>
    </location>
</feature>
<dbReference type="InterPro" id="IPR020846">
    <property type="entry name" value="MFS_dom"/>
</dbReference>
<evidence type="ECO:0000259" key="7">
    <source>
        <dbReference type="PROSITE" id="PS50850"/>
    </source>
</evidence>
<accession>A0A9P4R005</accession>
<evidence type="ECO:0000256" key="1">
    <source>
        <dbReference type="ARBA" id="ARBA00004141"/>
    </source>
</evidence>
<dbReference type="GO" id="GO:0022857">
    <property type="term" value="F:transmembrane transporter activity"/>
    <property type="evidence" value="ECO:0007669"/>
    <property type="project" value="InterPro"/>
</dbReference>
<protein>
    <submittedName>
        <fullName evidence="8">MFS general substrate transporter</fullName>
    </submittedName>
</protein>
<dbReference type="EMBL" id="ML996134">
    <property type="protein sequence ID" value="KAF2735605.1"/>
    <property type="molecule type" value="Genomic_DNA"/>
</dbReference>
<keyword evidence="4 6" id="KW-1133">Transmembrane helix</keyword>
<feature type="domain" description="Major facilitator superfamily (MFS) profile" evidence="7">
    <location>
        <begin position="67"/>
        <end position="493"/>
    </location>
</feature>
<dbReference type="PROSITE" id="PS50850">
    <property type="entry name" value="MFS"/>
    <property type="match status" value="1"/>
</dbReference>
<name>A0A9P4R005_9PLEO</name>
<comment type="caution">
    <text evidence="8">The sequence shown here is derived from an EMBL/GenBank/DDBJ whole genome shotgun (WGS) entry which is preliminary data.</text>
</comment>
<gene>
    <name evidence="8" type="ORF">EJ04DRAFT_534194</name>
</gene>
<dbReference type="Proteomes" id="UP000799444">
    <property type="component" value="Unassembled WGS sequence"/>
</dbReference>
<dbReference type="Gene3D" id="1.20.1250.20">
    <property type="entry name" value="MFS general substrate transporter like domains"/>
    <property type="match status" value="2"/>
</dbReference>
<dbReference type="GO" id="GO:0016020">
    <property type="term" value="C:membrane"/>
    <property type="evidence" value="ECO:0007669"/>
    <property type="project" value="UniProtKB-SubCell"/>
</dbReference>
<dbReference type="AlphaFoldDB" id="A0A9P4R005"/>
<dbReference type="Pfam" id="PF07690">
    <property type="entry name" value="MFS_1"/>
    <property type="match status" value="1"/>
</dbReference>
<keyword evidence="5 6" id="KW-0472">Membrane</keyword>
<sequence length="519" mass="57606">MCRASDHLRLFIEVVAIKICGSGVAFSAVRGWCYTIPTIKITQKQRIDNSWTDEEERRLVRKLDCIIPPLLILGFTALQFDRGNMGNAMTDFLLRDVGISQGQFNVGQQLIALSVIVFEIPNNLLFYRFGPKIWLTGQMFAWGSAAAMQALTRGKGFGPYVCLRVVLGLAEAGYSGSGLYTMTMWYKKNETSKRFAVFYVGSAVAHAVSGLMATGILHMRGIAGLTGWQWLFIICGTFTVLAAGIFGLFLPDNPKNPVPYSGIRYFTAQERHILVQRVLLDDPTKFKPHRHIRIKEVKGSLMDLKVLVHMVITIAGHAPSSTMGSYAPSVVRSFGYDRIRSNAITSIGHWCLAINLMLWGIGADRFKRRGPLVSLGLFVWCMFAIGCLAASYHHNKKVRLAVLLCGIAYSTAWHPTNASWVALNAKSPGERSVRMGMMAMASNIGSVVGSQIFQAHDKPRYHRGWAAIASLLAFAFCVSIVANFQYWFLNRRLNKREEGGEVDAGEGVIATGEKWRYSP</sequence>
<dbReference type="SUPFAM" id="SSF103473">
    <property type="entry name" value="MFS general substrate transporter"/>
    <property type="match status" value="1"/>
</dbReference>
<keyword evidence="3 6" id="KW-0812">Transmembrane</keyword>
<organism evidence="8 9">
    <name type="scientific">Polyplosphaeria fusca</name>
    <dbReference type="NCBI Taxonomy" id="682080"/>
    <lineage>
        <taxon>Eukaryota</taxon>
        <taxon>Fungi</taxon>
        <taxon>Dikarya</taxon>
        <taxon>Ascomycota</taxon>
        <taxon>Pezizomycotina</taxon>
        <taxon>Dothideomycetes</taxon>
        <taxon>Pleosporomycetidae</taxon>
        <taxon>Pleosporales</taxon>
        <taxon>Tetraplosphaeriaceae</taxon>
        <taxon>Polyplosphaeria</taxon>
    </lineage>
</organism>
<feature type="transmembrane region" description="Helical" evidence="6">
    <location>
        <begin position="398"/>
        <end position="423"/>
    </location>
</feature>
<comment type="subcellular location">
    <subcellularLocation>
        <location evidence="1">Membrane</location>
        <topology evidence="1">Multi-pass membrane protein</topology>
    </subcellularLocation>
</comment>
<evidence type="ECO:0000256" key="3">
    <source>
        <dbReference type="ARBA" id="ARBA00022692"/>
    </source>
</evidence>
<feature type="transmembrane region" description="Helical" evidence="6">
    <location>
        <begin position="195"/>
        <end position="216"/>
    </location>
</feature>
<feature type="transmembrane region" description="Helical" evidence="6">
    <location>
        <begin position="228"/>
        <end position="250"/>
    </location>
</feature>
<evidence type="ECO:0000313" key="8">
    <source>
        <dbReference type="EMBL" id="KAF2735605.1"/>
    </source>
</evidence>
<dbReference type="PANTHER" id="PTHR43791">
    <property type="entry name" value="PERMEASE-RELATED"/>
    <property type="match status" value="1"/>
</dbReference>
<dbReference type="InterPro" id="IPR011701">
    <property type="entry name" value="MFS"/>
</dbReference>
<dbReference type="InterPro" id="IPR036259">
    <property type="entry name" value="MFS_trans_sf"/>
</dbReference>
<keyword evidence="9" id="KW-1185">Reference proteome</keyword>
<evidence type="ECO:0000256" key="2">
    <source>
        <dbReference type="ARBA" id="ARBA00022448"/>
    </source>
</evidence>
<feature type="transmembrane region" description="Helical" evidence="6">
    <location>
        <begin position="339"/>
        <end position="360"/>
    </location>
</feature>
<reference evidence="8" key="1">
    <citation type="journal article" date="2020" name="Stud. Mycol.">
        <title>101 Dothideomycetes genomes: a test case for predicting lifestyles and emergence of pathogens.</title>
        <authorList>
            <person name="Haridas S."/>
            <person name="Albert R."/>
            <person name="Binder M."/>
            <person name="Bloem J."/>
            <person name="Labutti K."/>
            <person name="Salamov A."/>
            <person name="Andreopoulos B."/>
            <person name="Baker S."/>
            <person name="Barry K."/>
            <person name="Bills G."/>
            <person name="Bluhm B."/>
            <person name="Cannon C."/>
            <person name="Castanera R."/>
            <person name="Culley D."/>
            <person name="Daum C."/>
            <person name="Ezra D."/>
            <person name="Gonzalez J."/>
            <person name="Henrissat B."/>
            <person name="Kuo A."/>
            <person name="Liang C."/>
            <person name="Lipzen A."/>
            <person name="Lutzoni F."/>
            <person name="Magnuson J."/>
            <person name="Mondo S."/>
            <person name="Nolan M."/>
            <person name="Ohm R."/>
            <person name="Pangilinan J."/>
            <person name="Park H.-J."/>
            <person name="Ramirez L."/>
            <person name="Alfaro M."/>
            <person name="Sun H."/>
            <person name="Tritt A."/>
            <person name="Yoshinaga Y."/>
            <person name="Zwiers L.-H."/>
            <person name="Turgeon B."/>
            <person name="Goodwin S."/>
            <person name="Spatafora J."/>
            <person name="Crous P."/>
            <person name="Grigoriev I."/>
        </authorList>
    </citation>
    <scope>NUCLEOTIDE SEQUENCE</scope>
    <source>
        <strain evidence="8">CBS 125425</strain>
    </source>
</reference>